<dbReference type="InterPro" id="IPR005467">
    <property type="entry name" value="His_kinase_dom"/>
</dbReference>
<feature type="compositionally biased region" description="Low complexity" evidence="7">
    <location>
        <begin position="1031"/>
        <end position="1043"/>
    </location>
</feature>
<evidence type="ECO:0000313" key="10">
    <source>
        <dbReference type="EMBL" id="CAD6934119.1"/>
    </source>
</evidence>
<feature type="compositionally biased region" description="Polar residues" evidence="7">
    <location>
        <begin position="305"/>
        <end position="315"/>
    </location>
</feature>
<dbReference type="InterPro" id="IPR036890">
    <property type="entry name" value="HATPase_C_sf"/>
</dbReference>
<comment type="caution">
    <text evidence="11">The sequence shown here is derived from an EMBL/GenBank/DDBJ whole genome shotgun (WGS) entry which is preliminary data.</text>
</comment>
<feature type="compositionally biased region" description="Basic and acidic residues" evidence="7">
    <location>
        <begin position="1240"/>
        <end position="1256"/>
    </location>
</feature>
<reference evidence="11" key="2">
    <citation type="journal article" date="2019" name="IMA Fungus">
        <title>Genome sequencing and comparison of five Tilletia species to identify candidate genes for the detection of regulated species infecting wheat.</title>
        <authorList>
            <person name="Nguyen H.D.T."/>
            <person name="Sultana T."/>
            <person name="Kesanakurti P."/>
            <person name="Hambleton S."/>
        </authorList>
    </citation>
    <scope>NUCLEOTIDE SEQUENCE</scope>
    <source>
        <strain evidence="11">DAOMC 238032</strain>
    </source>
</reference>
<dbReference type="PROSITE" id="PS50110">
    <property type="entry name" value="RESPONSE_REGULATORY"/>
    <property type="match status" value="1"/>
</dbReference>
<dbReference type="InterPro" id="IPR036097">
    <property type="entry name" value="HisK_dim/P_sf"/>
</dbReference>
<evidence type="ECO:0000256" key="6">
    <source>
        <dbReference type="PROSITE-ProRule" id="PRU00169"/>
    </source>
</evidence>
<feature type="compositionally biased region" description="Basic and acidic residues" evidence="7">
    <location>
        <begin position="1390"/>
        <end position="1399"/>
    </location>
</feature>
<evidence type="ECO:0000256" key="5">
    <source>
        <dbReference type="ARBA" id="ARBA00022777"/>
    </source>
</evidence>
<feature type="compositionally biased region" description="Low complexity" evidence="7">
    <location>
        <begin position="1301"/>
        <end position="1312"/>
    </location>
</feature>
<feature type="region of interest" description="Disordered" evidence="7">
    <location>
        <begin position="1031"/>
        <end position="1179"/>
    </location>
</feature>
<feature type="compositionally biased region" description="Basic and acidic residues" evidence="7">
    <location>
        <begin position="1533"/>
        <end position="1545"/>
    </location>
</feature>
<dbReference type="Gene3D" id="3.40.50.2300">
    <property type="match status" value="1"/>
</dbReference>
<evidence type="ECO:0000313" key="11">
    <source>
        <dbReference type="EMBL" id="KAE8261944.1"/>
    </source>
</evidence>
<keyword evidence="4" id="KW-0808">Transferase</keyword>
<feature type="compositionally biased region" description="Gly residues" evidence="7">
    <location>
        <begin position="280"/>
        <end position="292"/>
    </location>
</feature>
<dbReference type="GO" id="GO:0009927">
    <property type="term" value="F:histidine phosphotransfer kinase activity"/>
    <property type="evidence" value="ECO:0007669"/>
    <property type="project" value="TreeGrafter"/>
</dbReference>
<feature type="domain" description="Response regulatory" evidence="9">
    <location>
        <begin position="2853"/>
        <end position="3049"/>
    </location>
</feature>
<feature type="region of interest" description="Disordered" evidence="7">
    <location>
        <begin position="2931"/>
        <end position="2963"/>
    </location>
</feature>
<dbReference type="EMBL" id="LWDD02000299">
    <property type="protein sequence ID" value="KAE8261944.1"/>
    <property type="molecule type" value="Genomic_DNA"/>
</dbReference>
<dbReference type="SUPFAM" id="SSF55874">
    <property type="entry name" value="ATPase domain of HSP90 chaperone/DNA topoisomerase II/histidine kinase"/>
    <property type="match status" value="1"/>
</dbReference>
<dbReference type="InterPro" id="IPR001789">
    <property type="entry name" value="Sig_transdc_resp-reg_receiver"/>
</dbReference>
<feature type="region of interest" description="Disordered" evidence="7">
    <location>
        <begin position="1894"/>
        <end position="1917"/>
    </location>
</feature>
<feature type="compositionally biased region" description="Low complexity" evidence="7">
    <location>
        <begin position="1130"/>
        <end position="1149"/>
    </location>
</feature>
<dbReference type="CDD" id="cd17546">
    <property type="entry name" value="REC_hyHK_CKI1_RcsC-like"/>
    <property type="match status" value="1"/>
</dbReference>
<feature type="compositionally biased region" description="Polar residues" evidence="7">
    <location>
        <begin position="1051"/>
        <end position="1061"/>
    </location>
</feature>
<feature type="region of interest" description="Disordered" evidence="7">
    <location>
        <begin position="270"/>
        <end position="320"/>
    </location>
</feature>
<feature type="compositionally biased region" description="Low complexity" evidence="7">
    <location>
        <begin position="9"/>
        <end position="37"/>
    </location>
</feature>
<dbReference type="PANTHER" id="PTHR43047:SF72">
    <property type="entry name" value="OSMOSENSING HISTIDINE PROTEIN KINASE SLN1"/>
    <property type="match status" value="1"/>
</dbReference>
<keyword evidence="3 6" id="KW-0597">Phosphoprotein</keyword>
<dbReference type="GO" id="GO:0005886">
    <property type="term" value="C:plasma membrane"/>
    <property type="evidence" value="ECO:0007669"/>
    <property type="project" value="TreeGrafter"/>
</dbReference>
<evidence type="ECO:0000256" key="2">
    <source>
        <dbReference type="ARBA" id="ARBA00012438"/>
    </source>
</evidence>
<feature type="compositionally biased region" description="Pro residues" evidence="7">
    <location>
        <begin position="2589"/>
        <end position="2599"/>
    </location>
</feature>
<evidence type="ECO:0000256" key="3">
    <source>
        <dbReference type="ARBA" id="ARBA00022553"/>
    </source>
</evidence>
<feature type="compositionally biased region" description="Acidic residues" evidence="7">
    <location>
        <begin position="662"/>
        <end position="673"/>
    </location>
</feature>
<feature type="region of interest" description="Disordered" evidence="7">
    <location>
        <begin position="560"/>
        <end position="755"/>
    </location>
</feature>
<sequence>MAPQPNQNSASPGASPATGPTGPGRPRSIISSASSGSLRGVPIEIASALASSSSISQPTFSSSPPVASRSTASSSSHHHHYSSSHAHSGHGNHSAHIVRAKPAVRSSNPGWRASVCGPSASATVAAASQGLDSPSLARDGGMGQSASSPYVYGYSGMHQAPASPALSARTSLSSASVAPGGAASAGAGAGSGPSVSATGATGGGGPSTIAPRFSAGTASESSAAALNAAASSAASPAPGQGPDGHQYSALSGTSRQSIAMAAFKWDSLPVSSSMTSGNSSGSGGSGGAGGAVTGVPLSTVKGDRTSMTSQHSQLSHPLGLGLDSQTHDLISSDRQMSSLGLDEPPTEGMMDEIPVLSPPYGEFGLDEDMVSPRGGTEAMFSAGPGMSPAKTPEQPTGMQQVLHRRFAQEIRGRNLSESLRPGASFAGNQSADGGLVGSSVGAEQGTGGKPVATRQSFSGVVGDDGIDQLSPHSGMSPSNPSGAAMPERGPSIDGGKRMSKSGSRSGGLSLSRDAPSFRAPPPLRLVPALATPPIAGAGHEGRYDWANFVFAYSRGKWDPHRLPRPPGQSTLHPGVKTRITQSPGVVSTPGVVTEFGPERAGVPGAFRTGGVTFVGSSSGHASSSRQRQGGGGGDGSLRSAAPELSISPATPLDAVPQAASGADDEELGEEIDPELLARRRPSLTYVADSSPDLTGPDASRGTQNRSAPSKPVSAEEAAARVAVASQTAQALLREREEAEREAAASGGHGASSGFNRVSEGNELAVGMPEDVSGFACQTEFTSPFTSVAIRNMLEGAAGTGVPVQVGAPPPSIEQDSYPVPLSPAASAPGEGTFSPVDTLSAAASPSESNNSLSTGYRNLALNAALGTHVNSQRSNTYGGSGKKFDPLVYENVSRTPPRMLGDSERHASTGRADLDRSTGGRDRPTKSGLESPKGVTHSMPAATEPELWESDSIGLSKRSQDAVRQRNQAADPEEVIETDKTPAHPGGFVLDEAAQQKVEEIAEQDYVEQLAQSSRSVVGVDDTVKRRDFAAAAVSPGAAGLSVPQRPKPTPVQTSPEQSSDGPHGDKSPGTADGQRSSSTRSIHSASGSSSTGSFHNPPLHRRRRPSPTTSKGTPPGSAGLGGFSRSSQRLPGVASSSSSPSASVRALGLGAVVAGTNSSRGSPVGADGTGGADEGLVDIDLDRRGSSKTVMAFTRSNSSPSVQRVSKNPMGIEDGVEYASEYGDSAVIDSPAAPSCSSEEQKRVMFPEPTTRKASEALQIRKPSHQKAEGSSSAGTADTMQRFASHSGSPAPQSPHDSGDSAASSFDSAASGKRKKRPGSSGGMHHSLKGSPYVSIPGGNIASGWGTSALDSSTVAELRMAASRRKSLETHPILALASVSGVQSQGPESESRDGEDKVGGSGSKVNLNLAKQSGAALSLSGKLPLSAANSVGAGTAGGNAAAALGMLKLQLSHSLSFPPDQEVRELWAKQADPGDDPKALIRKEKKSSSSSKRSGRAHQSETIVYTLKSETQQDNGESWQVADEVTAKRTIKHVEPEHQQKESKVQPANSERSQKPAETVAGSTSPFSRSTRSGSTGPTPPLLPAAESLAPPVRSSSASPSSPTRERETALVLPASPHELPPDSPTPGASTAANREIWNACTLPCGDDSFATTRFDKDGALKGRPNLSPSGSTAMNAYLTAGGRAEAFYIQNGYLPAIMPPNELERRQALKRYGPPKLAGNVHFDRIAHLVKLVFNTKLVLVSLVGEKEQIFQTESGGGGGVTLQVLQRLARSRDCSFCAHAILQDGDEPVVILDASRDWRFAGNPLVLGSPHIRFYAGSPLRTTDGFNIGSLCIIDDQPWTEFSPRQRHTLKEFARVVMREMELLRDRIQLGLRDSMQRSIESFTRECVEMDLEGTSQPPPKVDETKSAEGSSSTVPTIGIHRVYDIAARAMKDALQVSGAVLFDLSHLELLDTITRADVDDTDGQNSVFFPGPLHSAEFGGAHSISPPASSTRSREMSLQSDNATTLFPDTMRRSSDESILYRIQQQQSRLVPPMAILGSSESLPAPETREDPVPLSHHVKVAEFLRVHRAGRYFPFIPLPFRHLLPDGMSNLMMVPVFGLNKQPFAMLCAYSEEHETGPSLDELKESGLQYLRAIGMIVLSAVLKKDIVLADKAKSHFISNISHELRTPLHGILAAAELLTETKLNSTQGSYLETVEACGKSLLELVNHVLDFTKLSGNSRSQMARHNEKTKCDLVRLIQEVCESSWIGSIAKSLENKHSGIGSVYAPPQGLDQSDETPKKSISGVAKMRETGVETVIDISMRETGWMVQCDAGGIRRVLMNLIGNSLKFTTAGFVHVSLREIQSTDTHVVIELGVTDTGRGISRSFLEEQLFHPFTQENPLGTGTGLGLSIVNSIVQSPALNGKIDVWSTEGQGTEIRVTCELELSDSSGGEGNVYRPALKVDRKYTISLLSFGNTRGEEDLKEVVKSYLADWWDFEIIDEPNIDVLPDQLGDLVLMNEDTVALQKMTLRGGTLPPVIVLTSSRGDATITNACEAYHAAGGVARLLFKPAGPAKLEAVLDFCLQCLERIRRGDPPNPEETDPATPLPSPGPSPRESPVWRPMLEQQRSYFGPTADPITGTDIAKQRKDQFGATPTGDDLTPGSWDDLTPKPPRDTTTLLSSSSSSLQHQHNKDAPHISPQPPNEAATSNLLIRRHSIESKVAHHHTSDAVLTISSTAAGGAGKKISRPLLPARSITYHEPRLHKHVLMSPHQAMRRQEGQDYFGSVSGAAAGAGTPPSERVGAGDSGGSLPSSPGSTISLEGGEGAVLKTALQSSSSASSASSSSRTSSVSGGGGGERGGGKMSRKLKILSVEDNPINRRVIQAFLAKMNIEYVEATDGMQGVKAFAAHPPQYFDVILMDLSMPVLDGIGATAAIRRIELDREKAAASSAPSTNSSSSNTSTSLSQTSTTSSSSTTTTTSTTAAAAAIATTAASVNATAAAAIAASNSGPPLRLPHPRTRVKIFALTGRSTDEDKRKAFATGADGYIVKPLSFKVLSSLLKMLAR</sequence>
<evidence type="ECO:0000256" key="1">
    <source>
        <dbReference type="ARBA" id="ARBA00000085"/>
    </source>
</evidence>
<dbReference type="Proteomes" id="UP000836402">
    <property type="component" value="Unassembled WGS sequence"/>
</dbReference>
<accession>A0A177UMC1</accession>
<dbReference type="EMBL" id="CAJHJG010003659">
    <property type="protein sequence ID" value="CAD6934119.1"/>
    <property type="molecule type" value="Genomic_DNA"/>
</dbReference>
<dbReference type="Pfam" id="PF02518">
    <property type="entry name" value="HATPase_c"/>
    <property type="match status" value="1"/>
</dbReference>
<dbReference type="PRINTS" id="PR00344">
    <property type="entry name" value="BCTRLSENSOR"/>
</dbReference>
<feature type="compositionally biased region" description="Basic residues" evidence="7">
    <location>
        <begin position="76"/>
        <end position="90"/>
    </location>
</feature>
<reference evidence="11" key="1">
    <citation type="submission" date="2016-04" db="EMBL/GenBank/DDBJ databases">
        <authorList>
            <person name="Nguyen H.D."/>
            <person name="Kesanakurti P."/>
            <person name="Cullis J."/>
            <person name="Levesque C.A."/>
            <person name="Hambleton S."/>
        </authorList>
    </citation>
    <scope>NUCLEOTIDE SEQUENCE</scope>
    <source>
        <strain evidence="11">DAOMC 238032</strain>
    </source>
</reference>
<feature type="region of interest" description="Disordered" evidence="7">
    <location>
        <begin position="1378"/>
        <end position="1406"/>
    </location>
</feature>
<keyword evidence="13" id="KW-1185">Reference proteome</keyword>
<dbReference type="Gene3D" id="3.30.565.10">
    <property type="entry name" value="Histidine kinase-like ATPase, C-terminal domain"/>
    <property type="match status" value="1"/>
</dbReference>
<dbReference type="Pfam" id="PF00072">
    <property type="entry name" value="Response_reg"/>
    <property type="match status" value="1"/>
</dbReference>
<dbReference type="InterPro" id="IPR011006">
    <property type="entry name" value="CheY-like_superfamily"/>
</dbReference>
<feature type="region of interest" description="Disordered" evidence="7">
    <location>
        <begin position="893"/>
        <end position="987"/>
    </location>
</feature>
<feature type="compositionally biased region" description="Low complexity" evidence="7">
    <location>
        <begin position="2660"/>
        <end position="2671"/>
    </location>
</feature>
<feature type="compositionally biased region" description="Polar residues" evidence="7">
    <location>
        <begin position="1270"/>
        <end position="1292"/>
    </location>
</feature>
<feature type="compositionally biased region" description="Low complexity" evidence="7">
    <location>
        <begin position="2770"/>
        <end position="2779"/>
    </location>
</feature>
<dbReference type="InterPro" id="IPR029016">
    <property type="entry name" value="GAF-like_dom_sf"/>
</dbReference>
<evidence type="ECO:0000313" key="13">
    <source>
        <dbReference type="Proteomes" id="UP000836402"/>
    </source>
</evidence>
<dbReference type="InterPro" id="IPR003594">
    <property type="entry name" value="HATPase_dom"/>
</dbReference>
<dbReference type="InterPro" id="IPR003661">
    <property type="entry name" value="HisK_dim/P_dom"/>
</dbReference>
<feature type="compositionally biased region" description="Basic and acidic residues" evidence="7">
    <location>
        <begin position="732"/>
        <end position="742"/>
    </location>
</feature>
<reference evidence="10" key="3">
    <citation type="submission" date="2020-10" db="EMBL/GenBank/DDBJ databases">
        <authorList>
            <person name="Sedaghatjoo S."/>
        </authorList>
    </citation>
    <scope>NUCLEOTIDE SEQUENCE</scope>
    <source>
        <strain evidence="10">AZH3</strain>
    </source>
</reference>
<keyword evidence="5" id="KW-0418">Kinase</keyword>
<feature type="region of interest" description="Disordered" evidence="7">
    <location>
        <begin position="418"/>
        <end position="525"/>
    </location>
</feature>
<dbReference type="Proteomes" id="UP000077671">
    <property type="component" value="Unassembled WGS sequence"/>
</dbReference>
<feature type="compositionally biased region" description="Low complexity" evidence="7">
    <location>
        <begin position="500"/>
        <end position="512"/>
    </location>
</feature>
<dbReference type="GO" id="GO:0000155">
    <property type="term" value="F:phosphorelay sensor kinase activity"/>
    <property type="evidence" value="ECO:0007669"/>
    <property type="project" value="InterPro"/>
</dbReference>
<comment type="catalytic activity">
    <reaction evidence="1">
        <text>ATP + protein L-histidine = ADP + protein N-phospho-L-histidine.</text>
        <dbReference type="EC" id="2.7.13.3"/>
    </reaction>
</comment>
<evidence type="ECO:0000256" key="7">
    <source>
        <dbReference type="SAM" id="MobiDB-lite"/>
    </source>
</evidence>
<feature type="compositionally biased region" description="Low complexity" evidence="7">
    <location>
        <begin position="1076"/>
        <end position="1094"/>
    </location>
</feature>
<dbReference type="Pfam" id="PF00512">
    <property type="entry name" value="HisKA"/>
    <property type="match status" value="1"/>
</dbReference>
<dbReference type="EC" id="2.7.13.3" evidence="2"/>
<feature type="compositionally biased region" description="Gly residues" evidence="7">
    <location>
        <begin position="2836"/>
        <end position="2847"/>
    </location>
</feature>
<feature type="compositionally biased region" description="Low complexity" evidence="7">
    <location>
        <begin position="839"/>
        <end position="851"/>
    </location>
</feature>
<feature type="compositionally biased region" description="Low complexity" evidence="7">
    <location>
        <begin position="50"/>
        <end position="75"/>
    </location>
</feature>
<feature type="region of interest" description="Disordered" evidence="7">
    <location>
        <begin position="2770"/>
        <end position="2850"/>
    </location>
</feature>
<organism evidence="11 12">
    <name type="scientific">Tilletia caries</name>
    <name type="common">wheat bunt fungus</name>
    <dbReference type="NCBI Taxonomy" id="13290"/>
    <lineage>
        <taxon>Eukaryota</taxon>
        <taxon>Fungi</taxon>
        <taxon>Dikarya</taxon>
        <taxon>Basidiomycota</taxon>
        <taxon>Ustilaginomycotina</taxon>
        <taxon>Exobasidiomycetes</taxon>
        <taxon>Tilletiales</taxon>
        <taxon>Tilletiaceae</taxon>
        <taxon>Tilletia</taxon>
    </lineage>
</organism>
<feature type="compositionally biased region" description="Low complexity" evidence="7">
    <location>
        <begin position="1107"/>
        <end position="1118"/>
    </location>
</feature>
<dbReference type="PROSITE" id="PS50109">
    <property type="entry name" value="HIS_KIN"/>
    <property type="match status" value="1"/>
</dbReference>
<feature type="region of interest" description="Disordered" evidence="7">
    <location>
        <begin position="1471"/>
        <end position="1632"/>
    </location>
</feature>
<feature type="compositionally biased region" description="Low complexity" evidence="7">
    <location>
        <begin position="1563"/>
        <end position="1578"/>
    </location>
</feature>
<feature type="compositionally biased region" description="Low complexity" evidence="7">
    <location>
        <begin position="2819"/>
        <end position="2835"/>
    </location>
</feature>
<feature type="region of interest" description="Disordered" evidence="7">
    <location>
        <begin position="176"/>
        <end position="216"/>
    </location>
</feature>
<feature type="region of interest" description="Disordered" evidence="7">
    <location>
        <begin position="807"/>
        <end position="851"/>
    </location>
</feature>
<dbReference type="SMART" id="SM00448">
    <property type="entry name" value="REC"/>
    <property type="match status" value="1"/>
</dbReference>
<feature type="compositionally biased region" description="Low complexity" evidence="7">
    <location>
        <begin position="714"/>
        <end position="731"/>
    </location>
</feature>
<feature type="compositionally biased region" description="Polar residues" evidence="7">
    <location>
        <begin position="470"/>
        <end position="481"/>
    </location>
</feature>
<dbReference type="Gene3D" id="1.10.287.130">
    <property type="match status" value="1"/>
</dbReference>
<feature type="region of interest" description="Disordered" evidence="7">
    <location>
        <begin position="1"/>
        <end position="37"/>
    </location>
</feature>
<feature type="modified residue" description="4-aspartylphosphate" evidence="6">
    <location>
        <position position="2905"/>
    </location>
</feature>
<feature type="compositionally biased region" description="Low complexity" evidence="7">
    <location>
        <begin position="1585"/>
        <end position="1604"/>
    </location>
</feature>
<feature type="compositionally biased region" description="Low complexity" evidence="7">
    <location>
        <begin position="176"/>
        <end position="199"/>
    </location>
</feature>
<feature type="region of interest" description="Disordered" evidence="7">
    <location>
        <begin position="2630"/>
        <end position="2689"/>
    </location>
</feature>
<gene>
    <name evidence="11" type="ORF">A4X03_0g2843</name>
    <name evidence="10" type="ORF">JKIAZH3_G4826</name>
</gene>
<dbReference type="SUPFAM" id="SSF52172">
    <property type="entry name" value="CheY-like"/>
    <property type="match status" value="1"/>
</dbReference>
<feature type="region of interest" description="Disordered" evidence="7">
    <location>
        <begin position="1227"/>
        <end position="1338"/>
    </location>
</feature>
<evidence type="ECO:0000259" key="8">
    <source>
        <dbReference type="PROSITE" id="PS50109"/>
    </source>
</evidence>
<proteinExistence type="predicted"/>
<dbReference type="PANTHER" id="PTHR43047">
    <property type="entry name" value="TWO-COMPONENT HISTIDINE PROTEIN KINASE"/>
    <property type="match status" value="1"/>
</dbReference>
<dbReference type="FunFam" id="1.10.287.130:FF:000023">
    <property type="entry name" value="Sensor histidine kinase/response regulator, putative"/>
    <property type="match status" value="1"/>
</dbReference>
<feature type="region of interest" description="Disordered" evidence="7">
    <location>
        <begin position="2577"/>
        <end position="2603"/>
    </location>
</feature>
<feature type="compositionally biased region" description="Basic and acidic residues" evidence="7">
    <location>
        <begin position="901"/>
        <end position="925"/>
    </location>
</feature>
<feature type="compositionally biased region" description="Polar residues" evidence="7">
    <location>
        <begin position="1501"/>
        <end position="1519"/>
    </location>
</feature>
<evidence type="ECO:0000259" key="9">
    <source>
        <dbReference type="PROSITE" id="PS50110"/>
    </source>
</evidence>
<name>A0A177UMC1_9BASI</name>
<dbReference type="SMART" id="SM00388">
    <property type="entry name" value="HisKA"/>
    <property type="match status" value="1"/>
</dbReference>
<feature type="compositionally biased region" description="Low complexity" evidence="7">
    <location>
        <begin position="608"/>
        <end position="627"/>
    </location>
</feature>
<dbReference type="CDD" id="cd00082">
    <property type="entry name" value="HisKA"/>
    <property type="match status" value="1"/>
</dbReference>
<evidence type="ECO:0000256" key="4">
    <source>
        <dbReference type="ARBA" id="ARBA00022679"/>
    </source>
</evidence>
<evidence type="ECO:0000313" key="12">
    <source>
        <dbReference type="Proteomes" id="UP000077671"/>
    </source>
</evidence>
<dbReference type="SMART" id="SM00387">
    <property type="entry name" value="HATPase_c"/>
    <property type="match status" value="1"/>
</dbReference>
<feature type="region of interest" description="Disordered" evidence="7">
    <location>
        <begin position="50"/>
        <end position="96"/>
    </location>
</feature>
<dbReference type="SUPFAM" id="SSF47384">
    <property type="entry name" value="Homodimeric domain of signal transducing histidine kinase"/>
    <property type="match status" value="1"/>
</dbReference>
<protein>
    <recommendedName>
        <fullName evidence="2">histidine kinase</fullName>
        <ecNumber evidence="2">2.7.13.3</ecNumber>
    </recommendedName>
</protein>
<dbReference type="Gene3D" id="3.30.450.40">
    <property type="match status" value="1"/>
</dbReference>
<dbReference type="InterPro" id="IPR004358">
    <property type="entry name" value="Sig_transdc_His_kin-like_C"/>
</dbReference>
<dbReference type="SUPFAM" id="SSF55781">
    <property type="entry name" value="GAF domain-like"/>
    <property type="match status" value="1"/>
</dbReference>
<feature type="domain" description="Histidine kinase" evidence="8">
    <location>
        <begin position="2165"/>
        <end position="2430"/>
    </location>
</feature>